<dbReference type="SUPFAM" id="SSF53955">
    <property type="entry name" value="Lysozyme-like"/>
    <property type="match status" value="1"/>
</dbReference>
<dbReference type="Proteomes" id="UP000254601">
    <property type="component" value="Unassembled WGS sequence"/>
</dbReference>
<reference evidence="5 6" key="1">
    <citation type="submission" date="2018-06" db="EMBL/GenBank/DDBJ databases">
        <authorList>
            <consortium name="Pathogen Informatics"/>
            <person name="Doyle S."/>
        </authorList>
    </citation>
    <scope>NUCLEOTIDE SEQUENCE [LARGE SCALE GENOMIC DNA]</scope>
    <source>
        <strain evidence="5 6">NCTC13337</strain>
    </source>
</reference>
<dbReference type="PANTHER" id="PTHR37423">
    <property type="entry name" value="SOLUBLE LYTIC MUREIN TRANSGLYCOSYLASE-RELATED"/>
    <property type="match status" value="1"/>
</dbReference>
<dbReference type="RefSeq" id="WP_218564798.1">
    <property type="nucleotide sequence ID" value="NZ_UHIC01000001.1"/>
</dbReference>
<dbReference type="GO" id="GO:0016829">
    <property type="term" value="F:lyase activity"/>
    <property type="evidence" value="ECO:0007669"/>
    <property type="project" value="UniProtKB-KW"/>
</dbReference>
<feature type="region of interest" description="Disordered" evidence="2">
    <location>
        <begin position="71"/>
        <end position="119"/>
    </location>
</feature>
<dbReference type="CDD" id="cd00254">
    <property type="entry name" value="LT-like"/>
    <property type="match status" value="1"/>
</dbReference>
<feature type="chain" id="PRO_5016674228" evidence="3">
    <location>
        <begin position="29"/>
        <end position="515"/>
    </location>
</feature>
<feature type="domain" description="Transglycosylase SLT" evidence="4">
    <location>
        <begin position="386"/>
        <end position="481"/>
    </location>
</feature>
<protein>
    <submittedName>
        <fullName evidence="5">Soluble lytic murein transglycosylase</fullName>
        <ecNumber evidence="5">4.2.2.-</ecNumber>
    </submittedName>
</protein>
<evidence type="ECO:0000256" key="3">
    <source>
        <dbReference type="SAM" id="SignalP"/>
    </source>
</evidence>
<keyword evidence="5" id="KW-0456">Lyase</keyword>
<evidence type="ECO:0000313" key="6">
    <source>
        <dbReference type="Proteomes" id="UP000254601"/>
    </source>
</evidence>
<dbReference type="InterPro" id="IPR008258">
    <property type="entry name" value="Transglycosylase_SLT_dom_1"/>
</dbReference>
<evidence type="ECO:0000256" key="1">
    <source>
        <dbReference type="ARBA" id="ARBA00007734"/>
    </source>
</evidence>
<proteinExistence type="inferred from homology"/>
<name>A0A380MMG3_9GAMM</name>
<keyword evidence="3" id="KW-0732">Signal</keyword>
<feature type="region of interest" description="Disordered" evidence="2">
    <location>
        <begin position="159"/>
        <end position="193"/>
    </location>
</feature>
<dbReference type="Gene3D" id="1.10.530.10">
    <property type="match status" value="1"/>
</dbReference>
<sequence length="515" mass="55868">MTFPFIHHRRFFLLISAATLLWSSLTYAQDATQGLFICDNGSGVKNIVTAAQKSAQKGRCQPYKKGMLGGGSGSLMTVPSKTANPTPPPSSRKPIQLSIPKTNNLPAQSLPPAKPQKTDDAPIQIYFCPDNLNGEIIEATTPPRPECQSVGIKAKIQDPRTTPINTGKPLGRGKADRLTKSTPNGKGEVGLTDSPPTDIYKCYDQQGRPSYVAENKTKNFRRCSFFSRSFAGATADFYQKSTTPTAASLTDLAAQGVNQNNKMPTASAALKCVGAGEVVYNGTTKEYQCATRSYDLTPGTSGGQVVLGNKSANIAAHRFDYFNTGGSCGGIVTSSEGRILHLSPTKDCPEAFQIEARKIEQAYIKTISINVSGALLERQRTLSPQINEIAYRIGIDPFLVHAIISAESAYKSRAVSRVGAQGLMQLMPATAKRFGVRDTFHTGENIRGGATYLKWLLNKFNGNYQLAIAGYNAGEGNVIKYGYKIPPFIETRAYVPKVMEYYRRYKANPSLVGLK</sequence>
<dbReference type="Pfam" id="PF01464">
    <property type="entry name" value="SLT"/>
    <property type="match status" value="1"/>
</dbReference>
<evidence type="ECO:0000313" key="5">
    <source>
        <dbReference type="EMBL" id="SUO93819.1"/>
    </source>
</evidence>
<dbReference type="PANTHER" id="PTHR37423:SF2">
    <property type="entry name" value="MEMBRANE-BOUND LYTIC MUREIN TRANSGLYCOSYLASE C"/>
    <property type="match status" value="1"/>
</dbReference>
<evidence type="ECO:0000256" key="2">
    <source>
        <dbReference type="SAM" id="MobiDB-lite"/>
    </source>
</evidence>
<keyword evidence="6" id="KW-1185">Reference proteome</keyword>
<evidence type="ECO:0000259" key="4">
    <source>
        <dbReference type="Pfam" id="PF01464"/>
    </source>
</evidence>
<dbReference type="EC" id="4.2.2.-" evidence="5"/>
<dbReference type="EMBL" id="UHIC01000001">
    <property type="protein sequence ID" value="SUO93819.1"/>
    <property type="molecule type" value="Genomic_DNA"/>
</dbReference>
<dbReference type="AlphaFoldDB" id="A0A380MMG3"/>
<feature type="signal peptide" evidence="3">
    <location>
        <begin position="1"/>
        <end position="28"/>
    </location>
</feature>
<comment type="similarity">
    <text evidence="1">Belongs to the transglycosylase Slt family.</text>
</comment>
<dbReference type="InterPro" id="IPR023346">
    <property type="entry name" value="Lysozyme-like_dom_sf"/>
</dbReference>
<organism evidence="5 6">
    <name type="scientific">Suttonella ornithocola</name>
    <dbReference type="NCBI Taxonomy" id="279832"/>
    <lineage>
        <taxon>Bacteria</taxon>
        <taxon>Pseudomonadati</taxon>
        <taxon>Pseudomonadota</taxon>
        <taxon>Gammaproteobacteria</taxon>
        <taxon>Cardiobacteriales</taxon>
        <taxon>Cardiobacteriaceae</taxon>
        <taxon>Suttonella</taxon>
    </lineage>
</organism>
<accession>A0A380MMG3</accession>
<gene>
    <name evidence="5" type="primary">slt_1</name>
    <name evidence="5" type="ORF">NCTC13337_00424</name>
</gene>